<comment type="caution">
    <text evidence="2">The sequence shown here is derived from an EMBL/GenBank/DDBJ whole genome shotgun (WGS) entry which is preliminary data.</text>
</comment>
<feature type="compositionally biased region" description="Polar residues" evidence="1">
    <location>
        <begin position="61"/>
        <end position="77"/>
    </location>
</feature>
<feature type="compositionally biased region" description="Basic and acidic residues" evidence="1">
    <location>
        <begin position="172"/>
        <end position="183"/>
    </location>
</feature>
<feature type="region of interest" description="Disordered" evidence="1">
    <location>
        <begin position="373"/>
        <end position="516"/>
    </location>
</feature>
<gene>
    <name evidence="2" type="ORF">QBC40DRAFT_108491</name>
</gene>
<evidence type="ECO:0000313" key="2">
    <source>
        <dbReference type="EMBL" id="KAK4197025.1"/>
    </source>
</evidence>
<accession>A0AAN6XAJ7</accession>
<protein>
    <submittedName>
        <fullName evidence="2">Pal1 cell morphology protein-domain-containing protein</fullName>
    </submittedName>
</protein>
<feature type="compositionally biased region" description="Basic and acidic residues" evidence="1">
    <location>
        <begin position="440"/>
        <end position="451"/>
    </location>
</feature>
<dbReference type="Proteomes" id="UP001303160">
    <property type="component" value="Unassembled WGS sequence"/>
</dbReference>
<evidence type="ECO:0000313" key="3">
    <source>
        <dbReference type="Proteomes" id="UP001303160"/>
    </source>
</evidence>
<feature type="compositionally biased region" description="Low complexity" evidence="1">
    <location>
        <begin position="1"/>
        <end position="10"/>
    </location>
</feature>
<name>A0AAN6XAJ7_9PEZI</name>
<dbReference type="AlphaFoldDB" id="A0AAN6XAJ7"/>
<feature type="region of interest" description="Disordered" evidence="1">
    <location>
        <begin position="1"/>
        <end position="227"/>
    </location>
</feature>
<feature type="compositionally biased region" description="Basic and acidic residues" evidence="1">
    <location>
        <begin position="210"/>
        <end position="227"/>
    </location>
</feature>
<evidence type="ECO:0000256" key="1">
    <source>
        <dbReference type="SAM" id="MobiDB-lite"/>
    </source>
</evidence>
<dbReference type="PANTHER" id="PTHR28307:SF2">
    <property type="entry name" value="PROTEIN PAL1"/>
    <property type="match status" value="1"/>
</dbReference>
<feature type="compositionally biased region" description="Polar residues" evidence="1">
    <location>
        <begin position="389"/>
        <end position="406"/>
    </location>
</feature>
<dbReference type="PANTHER" id="PTHR28307">
    <property type="entry name" value="PROTEIN PAL1"/>
    <property type="match status" value="1"/>
</dbReference>
<feature type="region of interest" description="Disordered" evidence="1">
    <location>
        <begin position="306"/>
        <end position="325"/>
    </location>
</feature>
<feature type="compositionally biased region" description="Basic residues" evidence="1">
    <location>
        <begin position="489"/>
        <end position="498"/>
    </location>
</feature>
<feature type="compositionally biased region" description="Basic residues" evidence="1">
    <location>
        <begin position="378"/>
        <end position="388"/>
    </location>
</feature>
<dbReference type="Pfam" id="PF08316">
    <property type="entry name" value="Pal1"/>
    <property type="match status" value="1"/>
</dbReference>
<reference evidence="2" key="1">
    <citation type="journal article" date="2023" name="Mol. Phylogenet. Evol.">
        <title>Genome-scale phylogeny and comparative genomics of the fungal order Sordariales.</title>
        <authorList>
            <person name="Hensen N."/>
            <person name="Bonometti L."/>
            <person name="Westerberg I."/>
            <person name="Brannstrom I.O."/>
            <person name="Guillou S."/>
            <person name="Cros-Aarteil S."/>
            <person name="Calhoun S."/>
            <person name="Haridas S."/>
            <person name="Kuo A."/>
            <person name="Mondo S."/>
            <person name="Pangilinan J."/>
            <person name="Riley R."/>
            <person name="LaButti K."/>
            <person name="Andreopoulos B."/>
            <person name="Lipzen A."/>
            <person name="Chen C."/>
            <person name="Yan M."/>
            <person name="Daum C."/>
            <person name="Ng V."/>
            <person name="Clum A."/>
            <person name="Steindorff A."/>
            <person name="Ohm R.A."/>
            <person name="Martin F."/>
            <person name="Silar P."/>
            <person name="Natvig D.O."/>
            <person name="Lalanne C."/>
            <person name="Gautier V."/>
            <person name="Ament-Velasquez S.L."/>
            <person name="Kruys A."/>
            <person name="Hutchinson M.I."/>
            <person name="Powell A.J."/>
            <person name="Barry K."/>
            <person name="Miller A.N."/>
            <person name="Grigoriev I.V."/>
            <person name="Debuchy R."/>
            <person name="Gladieux P."/>
            <person name="Hiltunen Thoren M."/>
            <person name="Johannesson H."/>
        </authorList>
    </citation>
    <scope>NUCLEOTIDE SEQUENCE</scope>
    <source>
        <strain evidence="2">CBS 315.58</strain>
    </source>
</reference>
<organism evidence="2 3">
    <name type="scientific">Triangularia verruculosa</name>
    <dbReference type="NCBI Taxonomy" id="2587418"/>
    <lineage>
        <taxon>Eukaryota</taxon>
        <taxon>Fungi</taxon>
        <taxon>Dikarya</taxon>
        <taxon>Ascomycota</taxon>
        <taxon>Pezizomycotina</taxon>
        <taxon>Sordariomycetes</taxon>
        <taxon>Sordariomycetidae</taxon>
        <taxon>Sordariales</taxon>
        <taxon>Podosporaceae</taxon>
        <taxon>Triangularia</taxon>
    </lineage>
</organism>
<sequence>MATQPDQQDQQFDRLFLNLPSNNPFRNRAASPAQQSPTSPFDDPPPRPLSRNPFLDPTIANRASNPNIRSVSDNMSSFDKRPSLTAEEIFGSLTLEDSGSSAPPKNDAPRPPVGRRGPPPPGRENVPNASRSGPGPNHRPTRSQEEAMRAGRKQSNAELLIPIDQPRSPQRQRQDQRRPRRNSDSSIVGADKIMTEEEKKAREQRRRERRQREGGGKDRKAPSRKLDIIDQLDATSIYGTGIFHHDGPFDALNPHRNRTGSRRAPMQAFPEGSLNNTLGGAGPLNTRPDHSTFLGRHDDEAYSEWSKSAKDKNGGPILSSKGEVPMFDPLSRGNILHGDESLGLGTSTFLEGAPAARTAIQKREEERAQEAVAEGLQRKKSLAHRIRNINRQPRDFQSSGRATNPEGSYGSRRSPSEGGPASAGANGERNPFFNEYGQGRGEEGFSVRKESNAGPKSPGSPGYGLERRATADGTGEEPPKSGGLLGRMKSLKGGRRQRAGQGSSDMGTPPAPGTAV</sequence>
<dbReference type="EMBL" id="MU863971">
    <property type="protein sequence ID" value="KAK4197025.1"/>
    <property type="molecule type" value="Genomic_DNA"/>
</dbReference>
<proteinExistence type="predicted"/>
<dbReference type="InterPro" id="IPR013226">
    <property type="entry name" value="Pal1"/>
</dbReference>
<reference evidence="2" key="2">
    <citation type="submission" date="2023-05" db="EMBL/GenBank/DDBJ databases">
        <authorList>
            <consortium name="Lawrence Berkeley National Laboratory"/>
            <person name="Steindorff A."/>
            <person name="Hensen N."/>
            <person name="Bonometti L."/>
            <person name="Westerberg I."/>
            <person name="Brannstrom I.O."/>
            <person name="Guillou S."/>
            <person name="Cros-Aarteil S."/>
            <person name="Calhoun S."/>
            <person name="Haridas S."/>
            <person name="Kuo A."/>
            <person name="Mondo S."/>
            <person name="Pangilinan J."/>
            <person name="Riley R."/>
            <person name="Labutti K."/>
            <person name="Andreopoulos B."/>
            <person name="Lipzen A."/>
            <person name="Chen C."/>
            <person name="Yanf M."/>
            <person name="Daum C."/>
            <person name="Ng V."/>
            <person name="Clum A."/>
            <person name="Ohm R."/>
            <person name="Martin F."/>
            <person name="Silar P."/>
            <person name="Natvig D."/>
            <person name="Lalanne C."/>
            <person name="Gautier V."/>
            <person name="Ament-Velasquez S.L."/>
            <person name="Kruys A."/>
            <person name="Hutchinson M.I."/>
            <person name="Powell A.J."/>
            <person name="Barry K."/>
            <person name="Miller A.N."/>
            <person name="Grigoriev I.V."/>
            <person name="Debuchy R."/>
            <person name="Gladieux P."/>
            <person name="Thoren M.H."/>
            <person name="Johannesson H."/>
        </authorList>
    </citation>
    <scope>NUCLEOTIDE SEQUENCE</scope>
    <source>
        <strain evidence="2">CBS 315.58</strain>
    </source>
</reference>
<dbReference type="GO" id="GO:0005737">
    <property type="term" value="C:cytoplasm"/>
    <property type="evidence" value="ECO:0007669"/>
    <property type="project" value="TreeGrafter"/>
</dbReference>
<feature type="compositionally biased region" description="Pro residues" evidence="1">
    <location>
        <begin position="109"/>
        <end position="122"/>
    </location>
</feature>
<keyword evidence="3" id="KW-1185">Reference proteome</keyword>